<reference evidence="6" key="2">
    <citation type="submission" date="2009-11" db="EMBL/GenBank/DDBJ databases">
        <title>The Genome Sequence of Allomyces macrogynus strain ATCC 38327.</title>
        <authorList>
            <consortium name="The Broad Institute Genome Sequencing Platform"/>
            <person name="Russ C."/>
            <person name="Cuomo C."/>
            <person name="Shea T."/>
            <person name="Young S.K."/>
            <person name="Zeng Q."/>
            <person name="Koehrsen M."/>
            <person name="Haas B."/>
            <person name="Borodovsky M."/>
            <person name="Guigo R."/>
            <person name="Alvarado L."/>
            <person name="Berlin A."/>
            <person name="Borenstein D."/>
            <person name="Chen Z."/>
            <person name="Engels R."/>
            <person name="Freedman E."/>
            <person name="Gellesch M."/>
            <person name="Goldberg J."/>
            <person name="Griggs A."/>
            <person name="Gujja S."/>
            <person name="Heiman D."/>
            <person name="Hepburn T."/>
            <person name="Howarth C."/>
            <person name="Jen D."/>
            <person name="Larson L."/>
            <person name="Lewis B."/>
            <person name="Mehta T."/>
            <person name="Park D."/>
            <person name="Pearson M."/>
            <person name="Roberts A."/>
            <person name="Saif S."/>
            <person name="Shenoy N."/>
            <person name="Sisk P."/>
            <person name="Stolte C."/>
            <person name="Sykes S."/>
            <person name="Walk T."/>
            <person name="White J."/>
            <person name="Yandava C."/>
            <person name="Burger G."/>
            <person name="Gray M.W."/>
            <person name="Holland P.W.H."/>
            <person name="King N."/>
            <person name="Lang F.B.F."/>
            <person name="Roger A.J."/>
            <person name="Ruiz-Trillo I."/>
            <person name="Lander E."/>
            <person name="Nusbaum C."/>
        </authorList>
    </citation>
    <scope>NUCLEOTIDE SEQUENCE [LARGE SCALE GENOMIC DNA]</scope>
    <source>
        <strain evidence="6">ATCC 38327</strain>
    </source>
</reference>
<feature type="compositionally biased region" description="Polar residues" evidence="4">
    <location>
        <begin position="615"/>
        <end position="629"/>
    </location>
</feature>
<dbReference type="InterPro" id="IPR014812">
    <property type="entry name" value="Vps51"/>
</dbReference>
<dbReference type="GO" id="GO:0005829">
    <property type="term" value="C:cytosol"/>
    <property type="evidence" value="ECO:0007669"/>
    <property type="project" value="GOC"/>
</dbReference>
<dbReference type="GO" id="GO:0000938">
    <property type="term" value="C:GARP complex"/>
    <property type="evidence" value="ECO:0007669"/>
    <property type="project" value="UniProtKB-UniRule"/>
</dbReference>
<keyword evidence="2" id="KW-0445">Lipid transport</keyword>
<reference evidence="5 6" key="1">
    <citation type="submission" date="2009-11" db="EMBL/GenBank/DDBJ databases">
        <title>Annotation of Allomyces macrogynus ATCC 38327.</title>
        <authorList>
            <consortium name="The Broad Institute Genome Sequencing Platform"/>
            <person name="Russ C."/>
            <person name="Cuomo C."/>
            <person name="Burger G."/>
            <person name="Gray M.W."/>
            <person name="Holland P.W.H."/>
            <person name="King N."/>
            <person name="Lang F.B.F."/>
            <person name="Roger A.J."/>
            <person name="Ruiz-Trillo I."/>
            <person name="Young S.K."/>
            <person name="Zeng Q."/>
            <person name="Gargeya S."/>
            <person name="Fitzgerald M."/>
            <person name="Haas B."/>
            <person name="Abouelleil A."/>
            <person name="Alvarado L."/>
            <person name="Arachchi H.M."/>
            <person name="Berlin A."/>
            <person name="Chapman S.B."/>
            <person name="Gearin G."/>
            <person name="Goldberg J."/>
            <person name="Griggs A."/>
            <person name="Gujja S."/>
            <person name="Hansen M."/>
            <person name="Heiman D."/>
            <person name="Howarth C."/>
            <person name="Larimer J."/>
            <person name="Lui A."/>
            <person name="MacDonald P.J.P."/>
            <person name="McCowen C."/>
            <person name="Montmayeur A."/>
            <person name="Murphy C."/>
            <person name="Neiman D."/>
            <person name="Pearson M."/>
            <person name="Priest M."/>
            <person name="Roberts A."/>
            <person name="Saif S."/>
            <person name="Shea T."/>
            <person name="Sisk P."/>
            <person name="Stolte C."/>
            <person name="Sykes S."/>
            <person name="Wortman J."/>
            <person name="Nusbaum C."/>
            <person name="Birren B."/>
        </authorList>
    </citation>
    <scope>NUCLEOTIDE SEQUENCE [LARGE SCALE GENOMIC DNA]</scope>
    <source>
        <strain evidence="5 6">ATCC 38327</strain>
    </source>
</reference>
<sequence length="824" mass="88600">MATATASVGSLRRAESASPAGSDGSGTVPRRANRLLRDYYQLGATSGSASPGESGGDAAPVQIGSRSSPALNQVKRNDATDLASETFDVEKTFKIMINEKSLPGLLKRDNELITDMKQIDGERKTLVYENYTKLIDASSTIRRMRENVENIEQEMAKLSQQVQDITGLATDLHGTFTHRKSQVHRLKVKTALLRRLQVLYALPTRLAQSVKDGSYLRAVHFYWSTKPILDRLQGTPIVDQIAAEAQAAVDQIRATMIAKVSAKDVTYPQLVEYVKVLVAIGEDSASILDMFFAGAEQMINVALREHGDWLPMASAVWDDFHRLCPVEPDLTTPFVLALTPERHAAATRRLHGAITQSFRRWETTALLPLPTATEQIAAHSDFQQRLTTAPALAPLLTPLTARSLTDRLVAHFRAQAQHGVDAVHDALTDPDRAATAAAHGMQSLLDEYAAVAHAVGAVGQATHDIHAVFPNYVDQLLAAPPVTPADNVTTLAALPPLVSAADLPALVQIHVARVIADGELTPILLAALGTPAADTVAHTVADSAAAAQDRLLQHWVVSTARRLAGHVRRHMAVTAWMAHAHPKTVAKHWIDWVAAVIRVDHDLARAIPPSRHTDGMSTPRSASVESGSVRSIPRAPRGSHRHNYSGSSAASLVGAGEHRRSYSNASAFAAAAAGGQGSLSAAGSHAGSTSGGLPNLTLAERAQLMGVGKLFAERTQYYAPVPPDLDRASILVAVVRIAVKAWVEAVRELTLGKFGFQQVLIDVEYVRQRLMKGIVKDLHVSELLDEVVTSAYRRCVDPVFLSREAISGILGAVDTIEDDGTSPS</sequence>
<keyword evidence="2" id="KW-0333">Golgi apparatus</keyword>
<feature type="region of interest" description="Disordered" evidence="4">
    <location>
        <begin position="44"/>
        <end position="72"/>
    </location>
</feature>
<evidence type="ECO:0000313" key="6">
    <source>
        <dbReference type="Proteomes" id="UP000054350"/>
    </source>
</evidence>
<keyword evidence="6" id="KW-1185">Reference proteome</keyword>
<proteinExistence type="inferred from homology"/>
<evidence type="ECO:0000256" key="4">
    <source>
        <dbReference type="SAM" id="MobiDB-lite"/>
    </source>
</evidence>
<keyword evidence="3" id="KW-0175">Coiled coil</keyword>
<dbReference type="PANTHER" id="PTHR15954">
    <property type="entry name" value="VACUOLAR PROTEIN SORTING-ASSOCIATED PROTEIN 51 HOMOLOG"/>
    <property type="match status" value="1"/>
</dbReference>
<dbReference type="PANTHER" id="PTHR15954:SF4">
    <property type="entry name" value="VACUOLAR PROTEIN SORTING-ASSOCIATED PROTEIN 51 HOMOLOG"/>
    <property type="match status" value="1"/>
</dbReference>
<evidence type="ECO:0000313" key="5">
    <source>
        <dbReference type="EMBL" id="KNE61182.1"/>
    </source>
</evidence>
<dbReference type="Proteomes" id="UP000054350">
    <property type="component" value="Unassembled WGS sequence"/>
</dbReference>
<dbReference type="GO" id="GO:0006869">
    <property type="term" value="P:lipid transport"/>
    <property type="evidence" value="ECO:0007669"/>
    <property type="project" value="UniProtKB-UniRule"/>
</dbReference>
<dbReference type="Pfam" id="PF08700">
    <property type="entry name" value="VPS51_Exo84_N"/>
    <property type="match status" value="1"/>
</dbReference>
<dbReference type="VEuPathDB" id="FungiDB:AMAG_06933"/>
<dbReference type="GO" id="GO:0007030">
    <property type="term" value="P:Golgi organization"/>
    <property type="evidence" value="ECO:0007669"/>
    <property type="project" value="UniProtKB-UniRule"/>
</dbReference>
<feature type="region of interest" description="Disordered" evidence="4">
    <location>
        <begin position="1"/>
        <end position="32"/>
    </location>
</feature>
<dbReference type="GO" id="GO:1990745">
    <property type="term" value="C:EARP complex"/>
    <property type="evidence" value="ECO:0007669"/>
    <property type="project" value="TreeGrafter"/>
</dbReference>
<comment type="function">
    <text evidence="2">Acts as component of the GARP complex that is involved in retrograde transport from early and late endosomes to the trans-Golgi network (TGN).</text>
</comment>
<feature type="coiled-coil region" evidence="3">
    <location>
        <begin position="134"/>
        <end position="168"/>
    </location>
</feature>
<evidence type="ECO:0000256" key="1">
    <source>
        <dbReference type="ARBA" id="ARBA00006080"/>
    </source>
</evidence>
<dbReference type="GO" id="GO:0032456">
    <property type="term" value="P:endocytic recycling"/>
    <property type="evidence" value="ECO:0007669"/>
    <property type="project" value="TreeGrafter"/>
</dbReference>
<dbReference type="GO" id="GO:0016020">
    <property type="term" value="C:membrane"/>
    <property type="evidence" value="ECO:0007669"/>
    <property type="project" value="TreeGrafter"/>
</dbReference>
<dbReference type="EMBL" id="GG745337">
    <property type="protein sequence ID" value="KNE61182.1"/>
    <property type="molecule type" value="Genomic_DNA"/>
</dbReference>
<comment type="similarity">
    <text evidence="1 2">Belongs to the VPS51 family.</text>
</comment>
<dbReference type="GO" id="GO:0042147">
    <property type="term" value="P:retrograde transport, endosome to Golgi"/>
    <property type="evidence" value="ECO:0007669"/>
    <property type="project" value="UniProtKB-UniRule"/>
</dbReference>
<dbReference type="eggNOG" id="KOG2346">
    <property type="taxonomic scope" value="Eukaryota"/>
</dbReference>
<dbReference type="OrthoDB" id="203678at2759"/>
<gene>
    <name evidence="5" type="ORF">AMAG_06933</name>
</gene>
<accession>A0A0L0SFF7</accession>
<dbReference type="GO" id="GO:0015031">
    <property type="term" value="P:protein transport"/>
    <property type="evidence" value="ECO:0007669"/>
    <property type="project" value="UniProtKB-UniRule"/>
</dbReference>
<dbReference type="AlphaFoldDB" id="A0A0L0SFF7"/>
<comment type="subcellular location">
    <subcellularLocation>
        <location evidence="2">Golgi apparatus</location>
        <location evidence="2">trans-Golgi network</location>
    </subcellularLocation>
</comment>
<feature type="region of interest" description="Disordered" evidence="4">
    <location>
        <begin position="608"/>
        <end position="648"/>
    </location>
</feature>
<dbReference type="STRING" id="578462.A0A0L0SFF7"/>
<name>A0A0L0SFF7_ALLM3</name>
<evidence type="ECO:0000256" key="3">
    <source>
        <dbReference type="SAM" id="Coils"/>
    </source>
</evidence>
<keyword evidence="2" id="KW-0653">Protein transport</keyword>
<keyword evidence="2" id="KW-0813">Transport</keyword>
<comment type="subunit">
    <text evidence="2">Component of the Golgi-associated retrograde protein (GARP) complex.</text>
</comment>
<dbReference type="GO" id="GO:0048193">
    <property type="term" value="P:Golgi vesicle transport"/>
    <property type="evidence" value="ECO:0007669"/>
    <property type="project" value="TreeGrafter"/>
</dbReference>
<protein>
    <recommendedName>
        <fullName evidence="2">Vacuolar protein sorting-associated protein 51 homolog</fullName>
    </recommendedName>
</protein>
<dbReference type="OMA" id="DIICERG"/>
<organism evidence="5 6">
    <name type="scientific">Allomyces macrogynus (strain ATCC 38327)</name>
    <name type="common">Allomyces javanicus var. macrogynus</name>
    <dbReference type="NCBI Taxonomy" id="578462"/>
    <lineage>
        <taxon>Eukaryota</taxon>
        <taxon>Fungi</taxon>
        <taxon>Fungi incertae sedis</taxon>
        <taxon>Blastocladiomycota</taxon>
        <taxon>Blastocladiomycetes</taxon>
        <taxon>Blastocladiales</taxon>
        <taxon>Blastocladiaceae</taxon>
        <taxon>Allomyces</taxon>
    </lineage>
</organism>
<evidence type="ECO:0000256" key="2">
    <source>
        <dbReference type="RuleBase" id="RU368010"/>
    </source>
</evidence>